<comment type="caution">
    <text evidence="4">The sequence shown here is derived from an EMBL/GenBank/DDBJ whole genome shotgun (WGS) entry which is preliminary data.</text>
</comment>
<feature type="compositionally biased region" description="Low complexity" evidence="1">
    <location>
        <begin position="274"/>
        <end position="361"/>
    </location>
</feature>
<feature type="domain" description="F-box" evidence="3">
    <location>
        <begin position="75"/>
        <end position="121"/>
    </location>
</feature>
<evidence type="ECO:0000259" key="3">
    <source>
        <dbReference type="PROSITE" id="PS50181"/>
    </source>
</evidence>
<dbReference type="InterPro" id="IPR036047">
    <property type="entry name" value="F-box-like_dom_sf"/>
</dbReference>
<protein>
    <recommendedName>
        <fullName evidence="6">RabGAP/TBC domain-containing protein</fullName>
    </recommendedName>
</protein>
<dbReference type="PANTHER" id="PTHR47219">
    <property type="entry name" value="RAB GTPASE-ACTIVATING PROTEIN 1-LIKE"/>
    <property type="match status" value="1"/>
</dbReference>
<evidence type="ECO:0000313" key="5">
    <source>
        <dbReference type="Proteomes" id="UP001344447"/>
    </source>
</evidence>
<dbReference type="GO" id="GO:0016192">
    <property type="term" value="P:vesicle-mediated transport"/>
    <property type="evidence" value="ECO:0007669"/>
    <property type="project" value="UniProtKB-ARBA"/>
</dbReference>
<dbReference type="SUPFAM" id="SSF81383">
    <property type="entry name" value="F-box domain"/>
    <property type="match status" value="1"/>
</dbReference>
<feature type="compositionally biased region" description="Polar residues" evidence="1">
    <location>
        <begin position="362"/>
        <end position="378"/>
    </location>
</feature>
<dbReference type="Gene3D" id="1.10.472.80">
    <property type="entry name" value="Ypt/Rab-GAP domain of gyp1p, domain 3"/>
    <property type="match status" value="1"/>
</dbReference>
<gene>
    <name evidence="4" type="ORF">RB653_005791</name>
</gene>
<dbReference type="FunFam" id="1.10.472.80:FF:000006">
    <property type="entry name" value="TBC1 domain family member 14"/>
    <property type="match status" value="1"/>
</dbReference>
<name>A0AAN7U7V6_9MYCE</name>
<dbReference type="PANTHER" id="PTHR47219:SF15">
    <property type="entry name" value="TBC1 DOMAIN FAMILY MEMBER 12 ISOFORM X1"/>
    <property type="match status" value="1"/>
</dbReference>
<feature type="compositionally biased region" description="Polar residues" evidence="1">
    <location>
        <begin position="1"/>
        <end position="21"/>
    </location>
</feature>
<dbReference type="InterPro" id="IPR000195">
    <property type="entry name" value="Rab-GAP-TBC_dom"/>
</dbReference>
<dbReference type="GO" id="GO:0005096">
    <property type="term" value="F:GTPase activator activity"/>
    <property type="evidence" value="ECO:0007669"/>
    <property type="project" value="TreeGrafter"/>
</dbReference>
<dbReference type="GO" id="GO:0031267">
    <property type="term" value="F:small GTPase binding"/>
    <property type="evidence" value="ECO:0007669"/>
    <property type="project" value="TreeGrafter"/>
</dbReference>
<dbReference type="SMART" id="SM00164">
    <property type="entry name" value="TBC"/>
    <property type="match status" value="1"/>
</dbReference>
<evidence type="ECO:0000259" key="2">
    <source>
        <dbReference type="PROSITE" id="PS50086"/>
    </source>
</evidence>
<dbReference type="Pfam" id="PF12937">
    <property type="entry name" value="F-box-like"/>
    <property type="match status" value="1"/>
</dbReference>
<dbReference type="SMART" id="SM00256">
    <property type="entry name" value="FBOX"/>
    <property type="match status" value="1"/>
</dbReference>
<dbReference type="InterPro" id="IPR035969">
    <property type="entry name" value="Rab-GAP_TBC_sf"/>
</dbReference>
<dbReference type="InterPro" id="IPR050302">
    <property type="entry name" value="Rab_GAP_TBC_domain"/>
</dbReference>
<evidence type="ECO:0000256" key="1">
    <source>
        <dbReference type="SAM" id="MobiDB-lite"/>
    </source>
</evidence>
<evidence type="ECO:0008006" key="6">
    <source>
        <dbReference type="Google" id="ProtNLM"/>
    </source>
</evidence>
<keyword evidence="5" id="KW-1185">Reference proteome</keyword>
<dbReference type="SUPFAM" id="SSF47923">
    <property type="entry name" value="Ypt/Rab-GAP domain of gyp1p"/>
    <property type="match status" value="2"/>
</dbReference>
<feature type="region of interest" description="Disordered" evidence="1">
    <location>
        <begin position="274"/>
        <end position="397"/>
    </location>
</feature>
<dbReference type="FunFam" id="1.10.8.270:FF:000008">
    <property type="entry name" value="Putative TBC1 domain family member 14"/>
    <property type="match status" value="1"/>
</dbReference>
<dbReference type="GO" id="GO:0031410">
    <property type="term" value="C:cytoplasmic vesicle"/>
    <property type="evidence" value="ECO:0007669"/>
    <property type="project" value="UniProtKB-ARBA"/>
</dbReference>
<dbReference type="Gene3D" id="1.10.8.270">
    <property type="entry name" value="putative rabgap domain of human tbc1 domain family member 14 like domains"/>
    <property type="match status" value="1"/>
</dbReference>
<accession>A0AAN7U7V6</accession>
<evidence type="ECO:0000313" key="4">
    <source>
        <dbReference type="EMBL" id="KAK5584183.1"/>
    </source>
</evidence>
<organism evidence="4 5">
    <name type="scientific">Dictyostelium firmibasis</name>
    <dbReference type="NCBI Taxonomy" id="79012"/>
    <lineage>
        <taxon>Eukaryota</taxon>
        <taxon>Amoebozoa</taxon>
        <taxon>Evosea</taxon>
        <taxon>Eumycetozoa</taxon>
        <taxon>Dictyostelia</taxon>
        <taxon>Dictyosteliales</taxon>
        <taxon>Dictyosteliaceae</taxon>
        <taxon>Dictyostelium</taxon>
    </lineage>
</organism>
<dbReference type="Gene3D" id="3.80.10.10">
    <property type="entry name" value="Ribonuclease Inhibitor"/>
    <property type="match status" value="1"/>
</dbReference>
<dbReference type="Gene3D" id="1.10.10.750">
    <property type="entry name" value="Ypt/Rab-GAP domain of gyp1p, domain 1"/>
    <property type="match status" value="1"/>
</dbReference>
<dbReference type="Proteomes" id="UP001344447">
    <property type="component" value="Unassembled WGS sequence"/>
</dbReference>
<reference evidence="4 5" key="1">
    <citation type="submission" date="2023-11" db="EMBL/GenBank/DDBJ databases">
        <title>Dfirmibasis_genome.</title>
        <authorList>
            <person name="Edelbroek B."/>
            <person name="Kjellin J."/>
            <person name="Jerlstrom-Hultqvist J."/>
            <person name="Soderbom F."/>
        </authorList>
    </citation>
    <scope>NUCLEOTIDE SEQUENCE [LARGE SCALE GENOMIC DNA]</scope>
    <source>
        <strain evidence="4 5">TNS-C-14</strain>
    </source>
</reference>
<feature type="compositionally biased region" description="Low complexity" evidence="1">
    <location>
        <begin position="22"/>
        <end position="47"/>
    </location>
</feature>
<dbReference type="PROSITE" id="PS50181">
    <property type="entry name" value="FBOX"/>
    <property type="match status" value="1"/>
</dbReference>
<sequence length="690" mass="77237">MSYTLLPTDNNMTVSTSTPIKSNSNNRNNSNSNSNNNNNNNNNNNGNGKMVDNSTPIKKPIRDRQLFSFSELAGTNLTLLLESDILLRIFSKLEYSDLFIVKRVCSRWKPLCEHKSLFTNLDMQSFILYCRILPMIVLNNFLQTLSMDRDEIDALKMVCREMPKINFNITNTNTNTDININGLDALSISKQQQQQQQNSSNIPYITTTTTTTTTTTINTSNSSNTATTFITNTPIGGSTTPPIKNSFVSAFTATTSSLKSFLNTSGSGIATSLNGSNGSLSTPPSPNLTSNNNNNNNSNINNNSNNNSLNSNNSNSNSQNGHLRVSSLDDTLSVSSTSSNGSLSSLDSLAVNNNSSGQQQSINTPTSSRRNVFGQTLTLGEKEQKKKDKNRKEREKRMEESLKIWNEDMVPNWEKRKGTKKCREMVLQGIPSLVRSKVWPLLIGNDLNITPELFSIFGARAERAKQKSEAKSLGREKTVSLIHLDLPRTFPMLSIFQDEGPLHQSLANVLEAYVCYRPDVGYVQGMSYLAAVFLLILDEFSSFVCLSNFLNNPCYMSFYTMNLDQMAVYMSTMDQLMAQNLPRIQKHLKELGIQPDIFMIDWVLTVFSKALPLDVASHVWDTIFLDGEIVIFQTALGILKMYSKDLEFGDFDVCMTLLTHLPTDIDEDELFQHINSFQINQKQLNKMLNN</sequence>
<feature type="compositionally biased region" description="Basic and acidic residues" evidence="1">
    <location>
        <begin position="380"/>
        <end position="397"/>
    </location>
</feature>
<feature type="region of interest" description="Disordered" evidence="1">
    <location>
        <begin position="1"/>
        <end position="55"/>
    </location>
</feature>
<dbReference type="PROSITE" id="PS50086">
    <property type="entry name" value="TBC_RABGAP"/>
    <property type="match status" value="1"/>
</dbReference>
<dbReference type="Pfam" id="PF00566">
    <property type="entry name" value="RabGAP-TBC"/>
    <property type="match status" value="1"/>
</dbReference>
<feature type="domain" description="Rab-GAP TBC" evidence="2">
    <location>
        <begin position="429"/>
        <end position="627"/>
    </location>
</feature>
<dbReference type="EMBL" id="JAVFKY010000001">
    <property type="protein sequence ID" value="KAK5584183.1"/>
    <property type="molecule type" value="Genomic_DNA"/>
</dbReference>
<dbReference type="GO" id="GO:0005773">
    <property type="term" value="C:vacuole"/>
    <property type="evidence" value="ECO:0007669"/>
    <property type="project" value="UniProtKB-ARBA"/>
</dbReference>
<dbReference type="AlphaFoldDB" id="A0AAN7U7V6"/>
<dbReference type="InterPro" id="IPR001810">
    <property type="entry name" value="F-box_dom"/>
</dbReference>
<proteinExistence type="predicted"/>
<dbReference type="InterPro" id="IPR032675">
    <property type="entry name" value="LRR_dom_sf"/>
</dbReference>